<sequence>MLYKIWLLEELASDRKNVRENVEQEAPHQAPVDPLVEQVTNAEFRAAFQVFAQAMTVQANTEVVVPVNPNMGTTASRVREFTRMNPPEFYDSEVEEDPEEFIDEVYKVLMIMGVTLVERVELAAYQCKGVAQIFVQPMEGGKIGRCESSQLGKVQSYFSW</sequence>
<gene>
    <name evidence="1" type="ORF">MTR67_031585</name>
</gene>
<organism evidence="1 2">
    <name type="scientific">Solanum verrucosum</name>
    <dbReference type="NCBI Taxonomy" id="315347"/>
    <lineage>
        <taxon>Eukaryota</taxon>
        <taxon>Viridiplantae</taxon>
        <taxon>Streptophyta</taxon>
        <taxon>Embryophyta</taxon>
        <taxon>Tracheophyta</taxon>
        <taxon>Spermatophyta</taxon>
        <taxon>Magnoliopsida</taxon>
        <taxon>eudicotyledons</taxon>
        <taxon>Gunneridae</taxon>
        <taxon>Pentapetalae</taxon>
        <taxon>asterids</taxon>
        <taxon>lamiids</taxon>
        <taxon>Solanales</taxon>
        <taxon>Solanaceae</taxon>
        <taxon>Solanoideae</taxon>
        <taxon>Solaneae</taxon>
        <taxon>Solanum</taxon>
    </lineage>
</organism>
<protein>
    <recommendedName>
        <fullName evidence="3">Gag-pol polyprotein</fullName>
    </recommendedName>
</protein>
<evidence type="ECO:0000313" key="1">
    <source>
        <dbReference type="EMBL" id="WMV38200.1"/>
    </source>
</evidence>
<evidence type="ECO:0008006" key="3">
    <source>
        <dbReference type="Google" id="ProtNLM"/>
    </source>
</evidence>
<dbReference type="Proteomes" id="UP001234989">
    <property type="component" value="Chromosome 7"/>
</dbReference>
<dbReference type="EMBL" id="CP133618">
    <property type="protein sequence ID" value="WMV38200.1"/>
    <property type="molecule type" value="Genomic_DNA"/>
</dbReference>
<proteinExistence type="predicted"/>
<name>A0AAF0U2Q7_SOLVR</name>
<accession>A0AAF0U2Q7</accession>
<keyword evidence="2" id="KW-1185">Reference proteome</keyword>
<evidence type="ECO:0000313" key="2">
    <source>
        <dbReference type="Proteomes" id="UP001234989"/>
    </source>
</evidence>
<reference evidence="1" key="1">
    <citation type="submission" date="2023-08" db="EMBL/GenBank/DDBJ databases">
        <title>A de novo genome assembly of Solanum verrucosum Schlechtendal, a Mexican diploid species geographically isolated from the other diploid A-genome species in potato relatives.</title>
        <authorList>
            <person name="Hosaka K."/>
        </authorList>
    </citation>
    <scope>NUCLEOTIDE SEQUENCE</scope>
    <source>
        <tissue evidence="1">Young leaves</tissue>
    </source>
</reference>
<dbReference type="AlphaFoldDB" id="A0AAF0U2Q7"/>